<evidence type="ECO:0000256" key="1">
    <source>
        <dbReference type="ARBA" id="ARBA00004141"/>
    </source>
</evidence>
<dbReference type="Proteomes" id="UP000288669">
    <property type="component" value="Unassembled WGS sequence"/>
</dbReference>
<dbReference type="EMBL" id="NGJZ01000002">
    <property type="protein sequence ID" value="RSU07006.1"/>
    <property type="molecule type" value="Genomic_DNA"/>
</dbReference>
<keyword evidence="3 5" id="KW-1133">Transmembrane helix</keyword>
<proteinExistence type="predicted"/>
<feature type="transmembrane region" description="Helical" evidence="5">
    <location>
        <begin position="79"/>
        <end position="104"/>
    </location>
</feature>
<keyword evidence="4 5" id="KW-0472">Membrane</keyword>
<organism evidence="6 7">
    <name type="scientific">Vagococcus entomophilus</name>
    <dbReference type="NCBI Taxonomy" id="1160095"/>
    <lineage>
        <taxon>Bacteria</taxon>
        <taxon>Bacillati</taxon>
        <taxon>Bacillota</taxon>
        <taxon>Bacilli</taxon>
        <taxon>Lactobacillales</taxon>
        <taxon>Enterococcaceae</taxon>
        <taxon>Vagococcus</taxon>
    </lineage>
</organism>
<evidence type="ECO:0000256" key="4">
    <source>
        <dbReference type="ARBA" id="ARBA00023136"/>
    </source>
</evidence>
<evidence type="ECO:0000256" key="3">
    <source>
        <dbReference type="ARBA" id="ARBA00022989"/>
    </source>
</evidence>
<accession>A0A430AGG0</accession>
<keyword evidence="7" id="KW-1185">Reference proteome</keyword>
<evidence type="ECO:0000256" key="5">
    <source>
        <dbReference type="SAM" id="Phobius"/>
    </source>
</evidence>
<dbReference type="RefSeq" id="WP_126824290.1">
    <property type="nucleotide sequence ID" value="NZ_JBHLWU010000002.1"/>
</dbReference>
<dbReference type="GO" id="GO:0009403">
    <property type="term" value="P:toxin biosynthetic process"/>
    <property type="evidence" value="ECO:0007669"/>
    <property type="project" value="InterPro"/>
</dbReference>
<dbReference type="PANTHER" id="PTHR37306">
    <property type="entry name" value="COLICIN V PRODUCTION PROTEIN"/>
    <property type="match status" value="1"/>
</dbReference>
<comment type="subcellular location">
    <subcellularLocation>
        <location evidence="1">Membrane</location>
        <topology evidence="1">Multi-pass membrane protein</topology>
    </subcellularLocation>
</comment>
<evidence type="ECO:0000256" key="2">
    <source>
        <dbReference type="ARBA" id="ARBA00022692"/>
    </source>
</evidence>
<dbReference type="GO" id="GO:0016020">
    <property type="term" value="C:membrane"/>
    <property type="evidence" value="ECO:0007669"/>
    <property type="project" value="UniProtKB-SubCell"/>
</dbReference>
<feature type="transmembrane region" description="Helical" evidence="5">
    <location>
        <begin position="26"/>
        <end position="43"/>
    </location>
</feature>
<reference evidence="6 7" key="1">
    <citation type="submission" date="2017-05" db="EMBL/GenBank/DDBJ databases">
        <title>Vagococcus spp. assemblies.</title>
        <authorList>
            <person name="Gulvik C.A."/>
        </authorList>
    </citation>
    <scope>NUCLEOTIDE SEQUENCE [LARGE SCALE GENOMIC DNA]</scope>
    <source>
        <strain evidence="6 7">DSM 24756</strain>
    </source>
</reference>
<name>A0A430AGG0_9ENTE</name>
<dbReference type="InterPro" id="IPR003825">
    <property type="entry name" value="Colicin-V_CvpA"/>
</dbReference>
<evidence type="ECO:0000313" key="6">
    <source>
        <dbReference type="EMBL" id="RSU07006.1"/>
    </source>
</evidence>
<feature type="transmembrane region" description="Helical" evidence="5">
    <location>
        <begin position="124"/>
        <end position="143"/>
    </location>
</feature>
<dbReference type="OrthoDB" id="1809613at2"/>
<sequence length="182" mass="20597">MLTIIILVLLLIGFYTGARRGLVLQIVYSVGYILSFAIAKLYYTDLAKKIELYIPYPSATESTQMVFFSQPLSFDLDGAFYGAVAFMLILFAGWLLTRFIGMFFHKLMFFPILKQLNTLGGGLISLLVMYVGIFLILSVLSLVPMESIQSLYETSGVAQFIVKKTPFFSKAIYEWWIVQMTA</sequence>
<gene>
    <name evidence="6" type="ORF">CBF30_07025</name>
</gene>
<dbReference type="Pfam" id="PF02674">
    <property type="entry name" value="Colicin_V"/>
    <property type="match status" value="1"/>
</dbReference>
<dbReference type="AlphaFoldDB" id="A0A430AGG0"/>
<protein>
    <submittedName>
        <fullName evidence="6">Colicin V production protein CvpA</fullName>
    </submittedName>
</protein>
<keyword evidence="2 5" id="KW-0812">Transmembrane</keyword>
<dbReference type="PANTHER" id="PTHR37306:SF1">
    <property type="entry name" value="COLICIN V PRODUCTION PROTEIN"/>
    <property type="match status" value="1"/>
</dbReference>
<evidence type="ECO:0000313" key="7">
    <source>
        <dbReference type="Proteomes" id="UP000288669"/>
    </source>
</evidence>
<comment type="caution">
    <text evidence="6">The sequence shown here is derived from an EMBL/GenBank/DDBJ whole genome shotgun (WGS) entry which is preliminary data.</text>
</comment>